<name>A0A167WRD5_9BURK</name>
<dbReference type="KEGG" id="buz:AYM40_37590"/>
<keyword evidence="1" id="KW-0614">Plasmid</keyword>
<gene>
    <name evidence="1" type="ORF">AYM40_37590</name>
</gene>
<dbReference type="EMBL" id="CP014581">
    <property type="protein sequence ID" value="ANB78072.1"/>
    <property type="molecule type" value="Genomic_DNA"/>
</dbReference>
<proteinExistence type="predicted"/>
<evidence type="ECO:0000313" key="1">
    <source>
        <dbReference type="EMBL" id="ANB78072.1"/>
    </source>
</evidence>
<dbReference type="RefSeq" id="WP_063501229.1">
    <property type="nucleotide sequence ID" value="NZ_CP014581.1"/>
</dbReference>
<reference evidence="1 2" key="1">
    <citation type="journal article" date="2016" name="Gene">
        <title>PacBio SMRT assembly of a complex multi-replicon genome reveals chlorocatechol degradative operon in a region of genome plasticity.</title>
        <authorList>
            <person name="Ricker N."/>
            <person name="Shen S.Y."/>
            <person name="Goordial J."/>
            <person name="Jin S."/>
            <person name="Fulthorpe R.R."/>
        </authorList>
    </citation>
    <scope>NUCLEOTIDE SEQUENCE [LARGE SCALE GENOMIC DNA]</scope>
    <source>
        <strain evidence="1 2">OLGA172</strain>
        <plasmid evidence="2">polga2</plasmid>
    </source>
</reference>
<organism evidence="1 2">
    <name type="scientific">Paraburkholderia phytofirmans OLGA172</name>
    <dbReference type="NCBI Taxonomy" id="1417228"/>
    <lineage>
        <taxon>Bacteria</taxon>
        <taxon>Pseudomonadati</taxon>
        <taxon>Pseudomonadota</taxon>
        <taxon>Betaproteobacteria</taxon>
        <taxon>Burkholderiales</taxon>
        <taxon>Burkholderiaceae</taxon>
        <taxon>Paraburkholderia</taxon>
    </lineage>
</organism>
<geneLocation type="plasmid" evidence="2">
    <name>polga2</name>
</geneLocation>
<keyword evidence="2" id="KW-1185">Reference proteome</keyword>
<sequence length="149" mass="16536">MNANFPLLLGYEPPPSDALHEHAGALYMRRHQAAPVPRVDISSDVWRPAVNACHDNCEAWCEQHPDHQLVRGWLYFSLPGMAYCRFVSHSVLRRPDGSLIDITPTGQLLQAAPYPFLDAGLAEDEYAALASELYESTGQGNLCFLHSGM</sequence>
<dbReference type="OrthoDB" id="9018703at2"/>
<protein>
    <submittedName>
        <fullName evidence="1">Uncharacterized protein</fullName>
    </submittedName>
</protein>
<dbReference type="AlphaFoldDB" id="A0A167WRD5"/>
<accession>A0A167WRD5</accession>
<evidence type="ECO:0000313" key="2">
    <source>
        <dbReference type="Proteomes" id="UP000076852"/>
    </source>
</evidence>
<dbReference type="Proteomes" id="UP000076852">
    <property type="component" value="Plasmid pOLGA2"/>
</dbReference>